<dbReference type="Gene3D" id="3.30.420.10">
    <property type="entry name" value="Ribonuclease H-like superfamily/Ribonuclease H"/>
    <property type="match status" value="1"/>
</dbReference>
<dbReference type="EMBL" id="BLAL01000020">
    <property type="protein sequence ID" value="GES76488.1"/>
    <property type="molecule type" value="Genomic_DNA"/>
</dbReference>
<comment type="caution">
    <text evidence="2">The sequence shown here is derived from an EMBL/GenBank/DDBJ whole genome shotgun (WGS) entry which is preliminary data.</text>
</comment>
<evidence type="ECO:0000313" key="2">
    <source>
        <dbReference type="EMBL" id="GES76488.1"/>
    </source>
</evidence>
<dbReference type="Proteomes" id="UP000615446">
    <property type="component" value="Unassembled WGS sequence"/>
</dbReference>
<feature type="domain" description="Tc1-like transposase DDE" evidence="1">
    <location>
        <begin position="116"/>
        <end position="222"/>
    </location>
</feature>
<dbReference type="InterPro" id="IPR036397">
    <property type="entry name" value="RNaseH_sf"/>
</dbReference>
<dbReference type="InterPro" id="IPR038717">
    <property type="entry name" value="Tc1-like_DDE_dom"/>
</dbReference>
<dbReference type="GO" id="GO:0003677">
    <property type="term" value="F:DNA binding"/>
    <property type="evidence" value="ECO:0007669"/>
    <property type="project" value="UniProtKB-KW"/>
</dbReference>
<dbReference type="AlphaFoldDB" id="A0A8H3QE83"/>
<keyword evidence="2" id="KW-0371">Homeobox</keyword>
<name>A0A8H3QE83_9GLOM</name>
<dbReference type="OrthoDB" id="2994945at2759"/>
<sequence>MLKFYNKSISLSYEKLNSECVINPLKGQTSKRKIFNGSDIRILCKIIKEYPDFYLDEIVKEMIKKTNKEVSILTLWRSLKFCDITRKKIEKVAKERSELLRADFIYTIGIEFQPRQLIFLNESSKDDRTLSRNYGYSFSNQSAVKKVVFLQSTRYTILPALIIDGFIACDIIKGSYSKARFRTFILSQVLPLMTPFPKKNSVLVMDNAKIHYDEELIKLIKRIGCRFKQNRDFMKTCVDPEYSIMVACSQIISKLAKSYFKKSLGFDFL</sequence>
<organism evidence="2 3">
    <name type="scientific">Rhizophagus clarus</name>
    <dbReference type="NCBI Taxonomy" id="94130"/>
    <lineage>
        <taxon>Eukaryota</taxon>
        <taxon>Fungi</taxon>
        <taxon>Fungi incertae sedis</taxon>
        <taxon>Mucoromycota</taxon>
        <taxon>Glomeromycotina</taxon>
        <taxon>Glomeromycetes</taxon>
        <taxon>Glomerales</taxon>
        <taxon>Glomeraceae</taxon>
        <taxon>Rhizophagus</taxon>
    </lineage>
</organism>
<accession>A0A8H3QE83</accession>
<evidence type="ECO:0000313" key="3">
    <source>
        <dbReference type="Proteomes" id="UP000615446"/>
    </source>
</evidence>
<dbReference type="PANTHER" id="PTHR46564">
    <property type="entry name" value="TRANSPOSASE"/>
    <property type="match status" value="1"/>
</dbReference>
<evidence type="ECO:0000259" key="1">
    <source>
        <dbReference type="Pfam" id="PF13358"/>
    </source>
</evidence>
<reference evidence="2" key="1">
    <citation type="submission" date="2019-10" db="EMBL/GenBank/DDBJ databases">
        <title>Conservation and host-specific expression of non-tandemly repeated heterogenous ribosome RNA gene in arbuscular mycorrhizal fungi.</title>
        <authorList>
            <person name="Maeda T."/>
            <person name="Kobayashi Y."/>
            <person name="Nakagawa T."/>
            <person name="Ezawa T."/>
            <person name="Yamaguchi K."/>
            <person name="Bino T."/>
            <person name="Nishimoto Y."/>
            <person name="Shigenobu S."/>
            <person name="Kawaguchi M."/>
        </authorList>
    </citation>
    <scope>NUCLEOTIDE SEQUENCE</scope>
    <source>
        <strain evidence="2">HR1</strain>
    </source>
</reference>
<dbReference type="PANTHER" id="PTHR46564:SF1">
    <property type="entry name" value="TRANSPOSASE"/>
    <property type="match status" value="1"/>
</dbReference>
<gene>
    <name evidence="2" type="ORF">RCL2_000389000</name>
</gene>
<proteinExistence type="predicted"/>
<protein>
    <submittedName>
        <fullName evidence="2">Homeodomain-like protein</fullName>
    </submittedName>
</protein>
<keyword evidence="2" id="KW-0238">DNA-binding</keyword>
<dbReference type="Pfam" id="PF13358">
    <property type="entry name" value="DDE_3"/>
    <property type="match status" value="1"/>
</dbReference>